<keyword evidence="4 6" id="KW-1133">Transmembrane helix</keyword>
<feature type="transmembrane region" description="Helical" evidence="6">
    <location>
        <begin position="84"/>
        <end position="103"/>
    </location>
</feature>
<feature type="domain" description="Phage shock protein PspC N-terminal" evidence="7">
    <location>
        <begin position="50"/>
        <end position="106"/>
    </location>
</feature>
<organism evidence="9 10">
    <name type="scientific">Scleromatobacter humisilvae</name>
    <dbReference type="NCBI Taxonomy" id="2897159"/>
    <lineage>
        <taxon>Bacteria</taxon>
        <taxon>Pseudomonadati</taxon>
        <taxon>Pseudomonadota</taxon>
        <taxon>Betaproteobacteria</taxon>
        <taxon>Burkholderiales</taxon>
        <taxon>Sphaerotilaceae</taxon>
        <taxon>Scleromatobacter</taxon>
    </lineage>
</organism>
<dbReference type="Pfam" id="PF09851">
    <property type="entry name" value="SHOCT"/>
    <property type="match status" value="1"/>
</dbReference>
<feature type="domain" description="SHOCT" evidence="8">
    <location>
        <begin position="5"/>
        <end position="32"/>
    </location>
</feature>
<evidence type="ECO:0000256" key="2">
    <source>
        <dbReference type="ARBA" id="ARBA00022475"/>
    </source>
</evidence>
<keyword evidence="5 6" id="KW-0472">Membrane</keyword>
<keyword evidence="10" id="KW-1185">Reference proteome</keyword>
<dbReference type="InterPro" id="IPR018649">
    <property type="entry name" value="SHOCT"/>
</dbReference>
<evidence type="ECO:0000256" key="3">
    <source>
        <dbReference type="ARBA" id="ARBA00022692"/>
    </source>
</evidence>
<evidence type="ECO:0000259" key="7">
    <source>
        <dbReference type="Pfam" id="PF04024"/>
    </source>
</evidence>
<evidence type="ECO:0000256" key="5">
    <source>
        <dbReference type="ARBA" id="ARBA00023136"/>
    </source>
</evidence>
<dbReference type="PANTHER" id="PTHR33885">
    <property type="entry name" value="PHAGE SHOCK PROTEIN C"/>
    <property type="match status" value="1"/>
</dbReference>
<dbReference type="Pfam" id="PF04024">
    <property type="entry name" value="PspC"/>
    <property type="match status" value="1"/>
</dbReference>
<gene>
    <name evidence="9" type="ORF">LPC04_22850</name>
</gene>
<accession>A0A9X1YPB3</accession>
<dbReference type="Proteomes" id="UP001139353">
    <property type="component" value="Unassembled WGS sequence"/>
</dbReference>
<proteinExistence type="predicted"/>
<comment type="caution">
    <text evidence="9">The sequence shown here is derived from an EMBL/GenBank/DDBJ whole genome shotgun (WGS) entry which is preliminary data.</text>
</comment>
<dbReference type="InterPro" id="IPR052027">
    <property type="entry name" value="PspC"/>
</dbReference>
<dbReference type="RefSeq" id="WP_275684606.1">
    <property type="nucleotide sequence ID" value="NZ_JAJLJH010000009.1"/>
</dbReference>
<keyword evidence="3 6" id="KW-0812">Transmembrane</keyword>
<dbReference type="InterPro" id="IPR007168">
    <property type="entry name" value="Phageshock_PspC_N"/>
</dbReference>
<name>A0A9X1YPB3_9BURK</name>
<evidence type="ECO:0000259" key="8">
    <source>
        <dbReference type="Pfam" id="PF09851"/>
    </source>
</evidence>
<dbReference type="PANTHER" id="PTHR33885:SF3">
    <property type="entry name" value="PHAGE SHOCK PROTEIN C"/>
    <property type="match status" value="1"/>
</dbReference>
<dbReference type="GO" id="GO:0005886">
    <property type="term" value="C:plasma membrane"/>
    <property type="evidence" value="ECO:0007669"/>
    <property type="project" value="UniProtKB-SubCell"/>
</dbReference>
<evidence type="ECO:0000256" key="1">
    <source>
        <dbReference type="ARBA" id="ARBA00004162"/>
    </source>
</evidence>
<sequence>MSDSDELGKLADLHQRGVLSDDEFARAKARVLNGMPSSARTSPPVSALNQFRRSLSDRWLGGVCGGIAQATGVPSWVWRLVFTFGIVFAGCGLALYVLLWILVPQEQLYLPAPSDTMHAG</sequence>
<keyword evidence="2" id="KW-1003">Cell membrane</keyword>
<dbReference type="EMBL" id="JAJLJH010000009">
    <property type="protein sequence ID" value="MCK9688558.1"/>
    <property type="molecule type" value="Genomic_DNA"/>
</dbReference>
<protein>
    <submittedName>
        <fullName evidence="9">PspC domain-containing protein</fullName>
    </submittedName>
</protein>
<evidence type="ECO:0000256" key="4">
    <source>
        <dbReference type="ARBA" id="ARBA00022989"/>
    </source>
</evidence>
<dbReference type="AlphaFoldDB" id="A0A9X1YPB3"/>
<comment type="subcellular location">
    <subcellularLocation>
        <location evidence="1">Cell membrane</location>
        <topology evidence="1">Single-pass membrane protein</topology>
    </subcellularLocation>
</comment>
<evidence type="ECO:0000313" key="9">
    <source>
        <dbReference type="EMBL" id="MCK9688558.1"/>
    </source>
</evidence>
<evidence type="ECO:0000313" key="10">
    <source>
        <dbReference type="Proteomes" id="UP001139353"/>
    </source>
</evidence>
<evidence type="ECO:0000256" key="6">
    <source>
        <dbReference type="SAM" id="Phobius"/>
    </source>
</evidence>
<reference evidence="9" key="1">
    <citation type="submission" date="2021-11" db="EMBL/GenBank/DDBJ databases">
        <title>BS-T2-15 a new species belonging to the Comamonadaceae family isolated from the soil of a French oak forest.</title>
        <authorList>
            <person name="Mieszkin S."/>
            <person name="Alain K."/>
        </authorList>
    </citation>
    <scope>NUCLEOTIDE SEQUENCE</scope>
    <source>
        <strain evidence="9">BS-T2-15</strain>
    </source>
</reference>